<protein>
    <submittedName>
        <fullName evidence="1">Uncharacterized protein</fullName>
    </submittedName>
</protein>
<dbReference type="Proteomes" id="UP000238164">
    <property type="component" value="Chromosome 1"/>
</dbReference>
<keyword evidence="2" id="KW-1185">Reference proteome</keyword>
<accession>A0A2N9JFT8</accession>
<dbReference type="EMBL" id="LT985188">
    <property type="protein sequence ID" value="SPD86284.1"/>
    <property type="molecule type" value="Genomic_DNA"/>
</dbReference>
<dbReference type="InterPro" id="IPR054206">
    <property type="entry name" value="DUF6912"/>
</dbReference>
<proteinExistence type="predicted"/>
<evidence type="ECO:0000313" key="2">
    <source>
        <dbReference type="Proteomes" id="UP000238164"/>
    </source>
</evidence>
<dbReference type="AlphaFoldDB" id="A0A2N9JFT8"/>
<evidence type="ECO:0000313" key="1">
    <source>
        <dbReference type="EMBL" id="SPD86284.1"/>
    </source>
</evidence>
<reference evidence="1 2" key="1">
    <citation type="submission" date="2018-02" db="EMBL/GenBank/DDBJ databases">
        <authorList>
            <person name="Cohen D.B."/>
            <person name="Kent A.D."/>
        </authorList>
    </citation>
    <scope>NUCLEOTIDE SEQUENCE [LARGE SCALE GENOMIC DNA]</scope>
    <source>
        <strain evidence="1">1</strain>
    </source>
</reference>
<dbReference type="Pfam" id="PF21853">
    <property type="entry name" value="DUF6912"/>
    <property type="match status" value="1"/>
</dbReference>
<name>A0A2N9JFT8_9ACTN</name>
<gene>
    <name evidence="1" type="ORF">MPLG2_1248</name>
</gene>
<sequence length="153" mass="15742">MMLVFIPLTQAQLSSWVEGGSFAPKQAFGVTNSLRQAFGFTPADDEEAEHTAMHIAGLSGLLSSGRRLVAVAEASARAVAGSEFGEVEAGAVPWSAVNALFADDASGAATAAALDRPHASLSDAWDDPAIADLLASHELLWHGPSEWAGLVAG</sequence>
<organism evidence="1 2">
    <name type="scientific">Micropruina glycogenica</name>
    <dbReference type="NCBI Taxonomy" id="75385"/>
    <lineage>
        <taxon>Bacteria</taxon>
        <taxon>Bacillati</taxon>
        <taxon>Actinomycetota</taxon>
        <taxon>Actinomycetes</taxon>
        <taxon>Propionibacteriales</taxon>
        <taxon>Nocardioidaceae</taxon>
        <taxon>Micropruina</taxon>
    </lineage>
</organism>
<dbReference type="KEGG" id="mgg:MPLG2_1248"/>